<dbReference type="InterPro" id="IPR043128">
    <property type="entry name" value="Rev_trsase/Diguanyl_cyclase"/>
</dbReference>
<comment type="catalytic activity">
    <reaction evidence="2">
        <text>2 GTP = 3',3'-c-di-GMP + 2 diphosphate</text>
        <dbReference type="Rhea" id="RHEA:24898"/>
        <dbReference type="ChEBI" id="CHEBI:33019"/>
        <dbReference type="ChEBI" id="CHEBI:37565"/>
        <dbReference type="ChEBI" id="CHEBI:58805"/>
        <dbReference type="EC" id="2.7.7.65"/>
    </reaction>
</comment>
<comment type="caution">
    <text evidence="6">The sequence shown here is derived from an EMBL/GenBank/DDBJ whole genome shotgun (WGS) entry which is preliminary data.</text>
</comment>
<dbReference type="CDD" id="cd01949">
    <property type="entry name" value="GGDEF"/>
    <property type="match status" value="1"/>
</dbReference>
<dbReference type="PROSITE" id="PS50110">
    <property type="entry name" value="RESPONSE_REGULATORY"/>
    <property type="match status" value="1"/>
</dbReference>
<dbReference type="PROSITE" id="PS50887">
    <property type="entry name" value="GGDEF"/>
    <property type="match status" value="1"/>
</dbReference>
<dbReference type="GO" id="GO:0005886">
    <property type="term" value="C:plasma membrane"/>
    <property type="evidence" value="ECO:0007669"/>
    <property type="project" value="TreeGrafter"/>
</dbReference>
<keyword evidence="3" id="KW-0597">Phosphoprotein</keyword>
<dbReference type="Pfam" id="PF00072">
    <property type="entry name" value="Response_reg"/>
    <property type="match status" value="1"/>
</dbReference>
<dbReference type="SUPFAM" id="SSF55073">
    <property type="entry name" value="Nucleotide cyclase"/>
    <property type="match status" value="1"/>
</dbReference>
<dbReference type="CDD" id="cd19920">
    <property type="entry name" value="REC_PA4781-like"/>
    <property type="match status" value="1"/>
</dbReference>
<feature type="domain" description="Response regulatory" evidence="4">
    <location>
        <begin position="9"/>
        <end position="124"/>
    </location>
</feature>
<organism evidence="6 7">
    <name type="scientific">Magnetofaba australis IT-1</name>
    <dbReference type="NCBI Taxonomy" id="1434232"/>
    <lineage>
        <taxon>Bacteria</taxon>
        <taxon>Pseudomonadati</taxon>
        <taxon>Pseudomonadota</taxon>
        <taxon>Magnetococcia</taxon>
        <taxon>Magnetococcales</taxon>
        <taxon>Magnetococcaceae</taxon>
        <taxon>Magnetofaba</taxon>
    </lineage>
</organism>
<gene>
    <name evidence="6" type="ORF">MAIT1_01826</name>
</gene>
<dbReference type="NCBIfam" id="TIGR00254">
    <property type="entry name" value="GGDEF"/>
    <property type="match status" value="1"/>
</dbReference>
<dbReference type="Gene3D" id="3.40.50.2300">
    <property type="match status" value="1"/>
</dbReference>
<dbReference type="STRING" id="1434232.MAIT1_01826"/>
<dbReference type="GO" id="GO:0043709">
    <property type="term" value="P:cell adhesion involved in single-species biofilm formation"/>
    <property type="evidence" value="ECO:0007669"/>
    <property type="project" value="TreeGrafter"/>
</dbReference>
<dbReference type="InterPro" id="IPR050469">
    <property type="entry name" value="Diguanylate_Cyclase"/>
</dbReference>
<dbReference type="AlphaFoldDB" id="A0A1Y2K2A6"/>
<dbReference type="InterPro" id="IPR000160">
    <property type="entry name" value="GGDEF_dom"/>
</dbReference>
<dbReference type="Proteomes" id="UP000194003">
    <property type="component" value="Unassembled WGS sequence"/>
</dbReference>
<reference evidence="6 7" key="1">
    <citation type="journal article" date="2016" name="BMC Genomics">
        <title>Combined genomic and structural analyses of a cultured magnetotactic bacterium reveals its niche adaptation to a dynamic environment.</title>
        <authorList>
            <person name="Araujo A.C."/>
            <person name="Morillo V."/>
            <person name="Cypriano J."/>
            <person name="Teixeira L.C."/>
            <person name="Leao P."/>
            <person name="Lyra S."/>
            <person name="Almeida L.G."/>
            <person name="Bazylinski D.A."/>
            <person name="Vasconcellos A.T."/>
            <person name="Abreu F."/>
            <person name="Lins U."/>
        </authorList>
    </citation>
    <scope>NUCLEOTIDE SEQUENCE [LARGE SCALE GENOMIC DNA]</scope>
    <source>
        <strain evidence="6 7">IT-1</strain>
    </source>
</reference>
<dbReference type="GO" id="GO:0052621">
    <property type="term" value="F:diguanylate cyclase activity"/>
    <property type="evidence" value="ECO:0007669"/>
    <property type="project" value="UniProtKB-EC"/>
</dbReference>
<dbReference type="InterPro" id="IPR001789">
    <property type="entry name" value="Sig_transdc_resp-reg_receiver"/>
</dbReference>
<evidence type="ECO:0000259" key="5">
    <source>
        <dbReference type="PROSITE" id="PS50887"/>
    </source>
</evidence>
<sequence>MRAQPQRSRILIVDDAPANIKALAGILAEQYEILAATSGPEALKTALAEQVDLVLLDVNMPGQDGYETCQKLKSNGQTQRIPVIFVTAMDEVTHETRGFELGAMDYVAKPIIPAILKARVANAVQLKQQQDKLELLSMTDGLTGIANRRRYEEFLEQHWLLAVRAATPLSLALMDIDYFKLYNDTYGHGAGDECLRLVAERLDAARGRATDLVARYGGEEFVCVLPNTDGHGALLLAERVRNEIRALAIPHSASQTDDCVTVSIGVATTLPRPGVDREAFIKAVDQNLYAAKAGGRNRVEATLWTAPARVML</sequence>
<dbReference type="EC" id="2.7.7.65" evidence="1"/>
<name>A0A1Y2K2A6_9PROT</name>
<dbReference type="PANTHER" id="PTHR45138">
    <property type="entry name" value="REGULATORY COMPONENTS OF SENSORY TRANSDUCTION SYSTEM"/>
    <property type="match status" value="1"/>
</dbReference>
<dbReference type="GO" id="GO:0000160">
    <property type="term" value="P:phosphorelay signal transduction system"/>
    <property type="evidence" value="ECO:0007669"/>
    <property type="project" value="InterPro"/>
</dbReference>
<proteinExistence type="predicted"/>
<evidence type="ECO:0000313" key="6">
    <source>
        <dbReference type="EMBL" id="OSM01787.1"/>
    </source>
</evidence>
<evidence type="ECO:0000313" key="7">
    <source>
        <dbReference type="Proteomes" id="UP000194003"/>
    </source>
</evidence>
<dbReference type="GO" id="GO:1902201">
    <property type="term" value="P:negative regulation of bacterial-type flagellum-dependent cell motility"/>
    <property type="evidence" value="ECO:0007669"/>
    <property type="project" value="TreeGrafter"/>
</dbReference>
<dbReference type="RefSeq" id="WP_085444046.1">
    <property type="nucleotide sequence ID" value="NZ_LVJN01000020.1"/>
</dbReference>
<dbReference type="SMART" id="SM00267">
    <property type="entry name" value="GGDEF"/>
    <property type="match status" value="1"/>
</dbReference>
<evidence type="ECO:0000259" key="4">
    <source>
        <dbReference type="PROSITE" id="PS50110"/>
    </source>
</evidence>
<dbReference type="InterPro" id="IPR011006">
    <property type="entry name" value="CheY-like_superfamily"/>
</dbReference>
<dbReference type="SUPFAM" id="SSF52172">
    <property type="entry name" value="CheY-like"/>
    <property type="match status" value="1"/>
</dbReference>
<evidence type="ECO:0000256" key="1">
    <source>
        <dbReference type="ARBA" id="ARBA00012528"/>
    </source>
</evidence>
<dbReference type="FunFam" id="3.30.70.270:FF:000001">
    <property type="entry name" value="Diguanylate cyclase domain protein"/>
    <property type="match status" value="1"/>
</dbReference>
<dbReference type="PANTHER" id="PTHR45138:SF9">
    <property type="entry name" value="DIGUANYLATE CYCLASE DGCM-RELATED"/>
    <property type="match status" value="1"/>
</dbReference>
<evidence type="ECO:0000256" key="3">
    <source>
        <dbReference type="PROSITE-ProRule" id="PRU00169"/>
    </source>
</evidence>
<dbReference type="EMBL" id="LVJN01000020">
    <property type="protein sequence ID" value="OSM01787.1"/>
    <property type="molecule type" value="Genomic_DNA"/>
</dbReference>
<protein>
    <recommendedName>
        <fullName evidence="1">diguanylate cyclase</fullName>
        <ecNumber evidence="1">2.7.7.65</ecNumber>
    </recommendedName>
</protein>
<evidence type="ECO:0000256" key="2">
    <source>
        <dbReference type="ARBA" id="ARBA00034247"/>
    </source>
</evidence>
<feature type="modified residue" description="4-aspartylphosphate" evidence="3">
    <location>
        <position position="57"/>
    </location>
</feature>
<dbReference type="InterPro" id="IPR029787">
    <property type="entry name" value="Nucleotide_cyclase"/>
</dbReference>
<dbReference type="SMART" id="SM00448">
    <property type="entry name" value="REC"/>
    <property type="match status" value="1"/>
</dbReference>
<keyword evidence="7" id="KW-1185">Reference proteome</keyword>
<dbReference type="Gene3D" id="3.30.70.270">
    <property type="match status" value="1"/>
</dbReference>
<dbReference type="OrthoDB" id="9812260at2"/>
<accession>A0A1Y2K2A6</accession>
<feature type="domain" description="GGDEF" evidence="5">
    <location>
        <begin position="167"/>
        <end position="304"/>
    </location>
</feature>
<dbReference type="Pfam" id="PF00990">
    <property type="entry name" value="GGDEF"/>
    <property type="match status" value="1"/>
</dbReference>